<dbReference type="GO" id="GO:0019432">
    <property type="term" value="P:triglyceride biosynthetic process"/>
    <property type="evidence" value="ECO:0007669"/>
    <property type="project" value="TreeGrafter"/>
</dbReference>
<evidence type="ECO:0000313" key="9">
    <source>
        <dbReference type="Proteomes" id="UP000198341"/>
    </source>
</evidence>
<feature type="transmembrane region" description="Helical" evidence="7">
    <location>
        <begin position="445"/>
        <end position="467"/>
    </location>
</feature>
<protein>
    <submittedName>
        <fullName evidence="8">Uncharacterized protein</fullName>
    </submittedName>
</protein>
<dbReference type="EMBL" id="FO082270">
    <property type="protein sequence ID" value="CCO66601.1"/>
    <property type="molecule type" value="Genomic_DNA"/>
</dbReference>
<dbReference type="KEGG" id="bpg:Bathy09g01250"/>
<gene>
    <name evidence="8" type="ORF">Bathy09g01250</name>
</gene>
<dbReference type="Pfam" id="PF03062">
    <property type="entry name" value="MBOAT"/>
    <property type="match status" value="1"/>
</dbReference>
<evidence type="ECO:0000313" key="8">
    <source>
        <dbReference type="EMBL" id="CCO66601.1"/>
    </source>
</evidence>
<feature type="transmembrane region" description="Helical" evidence="7">
    <location>
        <begin position="61"/>
        <end position="81"/>
    </location>
</feature>
<dbReference type="PANTHER" id="PTHR13906:SF4">
    <property type="entry name" value="LYSOPHOSPHOLIPID ACYLTRANSFERASE 6"/>
    <property type="match status" value="1"/>
</dbReference>
<keyword evidence="2" id="KW-0808">Transferase</keyword>
<dbReference type="GO" id="GO:0030258">
    <property type="term" value="P:lipid modification"/>
    <property type="evidence" value="ECO:0007669"/>
    <property type="project" value="TreeGrafter"/>
</dbReference>
<organism evidence="8 9">
    <name type="scientific">Bathycoccus prasinos</name>
    <dbReference type="NCBI Taxonomy" id="41875"/>
    <lineage>
        <taxon>Eukaryota</taxon>
        <taxon>Viridiplantae</taxon>
        <taxon>Chlorophyta</taxon>
        <taxon>Mamiellophyceae</taxon>
        <taxon>Mamiellales</taxon>
        <taxon>Bathycoccaceae</taxon>
        <taxon>Bathycoccus</taxon>
    </lineage>
</organism>
<dbReference type="Proteomes" id="UP000198341">
    <property type="component" value="Chromosome 9"/>
</dbReference>
<dbReference type="GO" id="GO:0016020">
    <property type="term" value="C:membrane"/>
    <property type="evidence" value="ECO:0007669"/>
    <property type="project" value="UniProtKB-SubCell"/>
</dbReference>
<dbReference type="STRING" id="41875.K8FEV7"/>
<dbReference type="RefSeq" id="XP_007511041.1">
    <property type="nucleotide sequence ID" value="XM_007510979.1"/>
</dbReference>
<keyword evidence="3 7" id="KW-0812">Transmembrane</keyword>
<dbReference type="InterPro" id="IPR049941">
    <property type="entry name" value="LPLAT_7/PORCN-like"/>
</dbReference>
<dbReference type="GO" id="GO:0016746">
    <property type="term" value="F:acyltransferase activity"/>
    <property type="evidence" value="ECO:0007669"/>
    <property type="project" value="UniProtKB-KW"/>
</dbReference>
<dbReference type="GO" id="GO:0005783">
    <property type="term" value="C:endoplasmic reticulum"/>
    <property type="evidence" value="ECO:0007669"/>
    <property type="project" value="TreeGrafter"/>
</dbReference>
<evidence type="ECO:0000256" key="5">
    <source>
        <dbReference type="ARBA" id="ARBA00023136"/>
    </source>
</evidence>
<evidence type="ECO:0000256" key="4">
    <source>
        <dbReference type="ARBA" id="ARBA00022989"/>
    </source>
</evidence>
<keyword evidence="9" id="KW-1185">Reference proteome</keyword>
<dbReference type="GO" id="GO:0008654">
    <property type="term" value="P:phospholipid biosynthetic process"/>
    <property type="evidence" value="ECO:0007669"/>
    <property type="project" value="TreeGrafter"/>
</dbReference>
<evidence type="ECO:0000256" key="7">
    <source>
        <dbReference type="SAM" id="Phobius"/>
    </source>
</evidence>
<accession>K8FEV7</accession>
<dbReference type="InterPro" id="IPR004299">
    <property type="entry name" value="MBOAT_fam"/>
</dbReference>
<keyword evidence="4 7" id="KW-1133">Transmembrane helix</keyword>
<feature type="transmembrane region" description="Helical" evidence="7">
    <location>
        <begin position="520"/>
        <end position="538"/>
    </location>
</feature>
<dbReference type="eggNOG" id="KOG2704">
    <property type="taxonomic scope" value="Eukaryota"/>
</dbReference>
<dbReference type="OrthoDB" id="286734at2759"/>
<proteinExistence type="predicted"/>
<keyword evidence="6" id="KW-0012">Acyltransferase</keyword>
<evidence type="ECO:0000256" key="3">
    <source>
        <dbReference type="ARBA" id="ARBA00022692"/>
    </source>
</evidence>
<dbReference type="AlphaFoldDB" id="K8FEV7"/>
<dbReference type="PANTHER" id="PTHR13906">
    <property type="entry name" value="PORCUPINE"/>
    <property type="match status" value="1"/>
</dbReference>
<evidence type="ECO:0000256" key="1">
    <source>
        <dbReference type="ARBA" id="ARBA00004141"/>
    </source>
</evidence>
<feature type="transmembrane region" description="Helical" evidence="7">
    <location>
        <begin position="488"/>
        <end position="508"/>
    </location>
</feature>
<keyword evidence="5 7" id="KW-0472">Membrane</keyword>
<sequence>MASLLSPESTYSLLARRMIDALMMISMNIIKFLEAHVSQIVKLRLYVLHHLSLRSGLPRGTILFTVALFSGLPLGVLFRTIQGGDRKGSQFQRKALLSLVSGTMISLMTFGKTTVHAFYLSLPSLCLLKLTSSTKAGDSKTKSERRKRIGVGFVTFLWSFGYLVYIHYSADSGGEWKRGNIDITGLLMVLCLKTTSCAMNFEDYEIKDEEKSSFMKEHELSEAPKTLEYLAWCMFPCTLVSGPTLEFKTFRMWLREEGIFDPNSPRNKLTHYARGWPRTWMVLTMQRFIGAMICLGLHLYLANIVSLQEVFSNGNEWEMMSLWEKLKTVYVAGAAGKYKYYFVWMFADASAAACGLAYNGINAEKSITGREGPEEWNAMTNVHPFGVDFANTFAEIPAHWNIRTGIWLRHYCYDRIHRFRVRRSGDKNRKAGLVELLLTQLVSGIWHGLSAGYWMFFSSTALIIYCARKTYKWQRDYMSERFVKYWKLFSLAQTHLGLLYLTPAFHLVEFKESVRAWNGMYWFIHVLSVALIALTSLIRPQSWKERKKQEAAKKQK</sequence>
<name>K8FEV7_9CHLO</name>
<feature type="transmembrane region" description="Helical" evidence="7">
    <location>
        <begin position="149"/>
        <end position="168"/>
    </location>
</feature>
<feature type="transmembrane region" description="Helical" evidence="7">
    <location>
        <begin position="93"/>
        <end position="111"/>
    </location>
</feature>
<feature type="transmembrane region" description="Helical" evidence="7">
    <location>
        <begin position="288"/>
        <end position="307"/>
    </location>
</feature>
<reference evidence="8 9" key="1">
    <citation type="submission" date="2011-10" db="EMBL/GenBank/DDBJ databases">
        <authorList>
            <person name="Genoscope - CEA"/>
        </authorList>
    </citation>
    <scope>NUCLEOTIDE SEQUENCE [LARGE SCALE GENOMIC DNA]</scope>
    <source>
        <strain evidence="8 9">RCC 1105</strain>
    </source>
</reference>
<comment type="subcellular location">
    <subcellularLocation>
        <location evidence="1">Membrane</location>
        <topology evidence="1">Multi-pass membrane protein</topology>
    </subcellularLocation>
</comment>
<evidence type="ECO:0000256" key="2">
    <source>
        <dbReference type="ARBA" id="ARBA00022679"/>
    </source>
</evidence>
<dbReference type="GeneID" id="19013632"/>
<evidence type="ECO:0000256" key="6">
    <source>
        <dbReference type="ARBA" id="ARBA00023315"/>
    </source>
</evidence>